<accession>A0A1C6U265</accession>
<name>A0A1C6U265_9ACTN</name>
<dbReference type="RefSeq" id="WP_091433913.1">
    <property type="nucleotide sequence ID" value="NZ_BMMJ01000006.1"/>
</dbReference>
<feature type="domain" description="HTH cro/C1-type" evidence="1">
    <location>
        <begin position="17"/>
        <end position="71"/>
    </location>
</feature>
<dbReference type="InterPro" id="IPR043917">
    <property type="entry name" value="DUF5753"/>
</dbReference>
<protein>
    <submittedName>
        <fullName evidence="2">Helix-turn-helix domain-containing protein</fullName>
    </submittedName>
</protein>
<dbReference type="OrthoDB" id="3458445at2"/>
<proteinExistence type="predicted"/>
<sequence>MPDTGSSVPRRQLGRLLRQAREEAGINLEAAADALEWSRAKMYRLEGGQVALRTHDVTLMCQQYGTSPELTEVLVSLARETKSKGWWHACGEAIPSWFELYVGMEAAAHQIRYHEPSLVPGLLQTPEYMEALFATRPGRSPREVARKVALRLERQKLLSRRSPAAPLFETVVDEAVLRRPLADIETWRHQLAYLVNAAQAPNVRLRVLPLSAPPHLVSVAGAFVLLDFPAFGTRPAEPSTVYCESLTGSLYLDRPNEIADYNEAWQLLWDRALDERASEDLIGTIIKESYDD</sequence>
<gene>
    <name evidence="2" type="ORF">GA0070617_0742</name>
</gene>
<dbReference type="STRING" id="683228.GA0070617_0742"/>
<reference evidence="2 3" key="1">
    <citation type="submission" date="2016-06" db="EMBL/GenBank/DDBJ databases">
        <authorList>
            <person name="Kjaerup R.B."/>
            <person name="Dalgaard T.S."/>
            <person name="Juul-Madsen H.R."/>
        </authorList>
    </citation>
    <scope>NUCLEOTIDE SEQUENCE [LARGE SCALE GENOMIC DNA]</scope>
    <source>
        <strain evidence="2 3">DSM 45577</strain>
    </source>
</reference>
<dbReference type="Gene3D" id="1.10.260.40">
    <property type="entry name" value="lambda repressor-like DNA-binding domains"/>
    <property type="match status" value="1"/>
</dbReference>
<dbReference type="CDD" id="cd00093">
    <property type="entry name" value="HTH_XRE"/>
    <property type="match status" value="1"/>
</dbReference>
<dbReference type="Pfam" id="PF13560">
    <property type="entry name" value="HTH_31"/>
    <property type="match status" value="1"/>
</dbReference>
<dbReference type="InterPro" id="IPR010982">
    <property type="entry name" value="Lambda_DNA-bd_dom_sf"/>
</dbReference>
<evidence type="ECO:0000313" key="2">
    <source>
        <dbReference type="EMBL" id="SCL47991.1"/>
    </source>
</evidence>
<organism evidence="2 3">
    <name type="scientific">Micromonospora yangpuensis</name>
    <dbReference type="NCBI Taxonomy" id="683228"/>
    <lineage>
        <taxon>Bacteria</taxon>
        <taxon>Bacillati</taxon>
        <taxon>Actinomycetota</taxon>
        <taxon>Actinomycetes</taxon>
        <taxon>Micromonosporales</taxon>
        <taxon>Micromonosporaceae</taxon>
        <taxon>Micromonospora</taxon>
    </lineage>
</organism>
<dbReference type="SMART" id="SM00530">
    <property type="entry name" value="HTH_XRE"/>
    <property type="match status" value="1"/>
</dbReference>
<evidence type="ECO:0000313" key="3">
    <source>
        <dbReference type="Proteomes" id="UP000198937"/>
    </source>
</evidence>
<dbReference type="Pfam" id="PF19054">
    <property type="entry name" value="DUF5753"/>
    <property type="match status" value="1"/>
</dbReference>
<dbReference type="EMBL" id="FMIA01000002">
    <property type="protein sequence ID" value="SCL47991.1"/>
    <property type="molecule type" value="Genomic_DNA"/>
</dbReference>
<dbReference type="AlphaFoldDB" id="A0A1C6U265"/>
<keyword evidence="3" id="KW-1185">Reference proteome</keyword>
<dbReference type="PROSITE" id="PS50943">
    <property type="entry name" value="HTH_CROC1"/>
    <property type="match status" value="1"/>
</dbReference>
<dbReference type="InterPro" id="IPR001387">
    <property type="entry name" value="Cro/C1-type_HTH"/>
</dbReference>
<dbReference type="GO" id="GO:0003677">
    <property type="term" value="F:DNA binding"/>
    <property type="evidence" value="ECO:0007669"/>
    <property type="project" value="InterPro"/>
</dbReference>
<evidence type="ECO:0000259" key="1">
    <source>
        <dbReference type="PROSITE" id="PS50943"/>
    </source>
</evidence>
<dbReference type="SUPFAM" id="SSF47413">
    <property type="entry name" value="lambda repressor-like DNA-binding domains"/>
    <property type="match status" value="1"/>
</dbReference>
<dbReference type="Proteomes" id="UP000198937">
    <property type="component" value="Unassembled WGS sequence"/>
</dbReference>